<reference evidence="1" key="1">
    <citation type="submission" date="2020-08" db="EMBL/GenBank/DDBJ databases">
        <title>Genome public.</title>
        <authorList>
            <person name="Liu C."/>
            <person name="Sun Q."/>
        </authorList>
    </citation>
    <scope>NUCLEOTIDE SEQUENCE</scope>
    <source>
        <strain evidence="1">NSJ-55</strain>
    </source>
</reference>
<gene>
    <name evidence="1" type="ORF">H8S37_04260</name>
</gene>
<keyword evidence="2" id="KW-1185">Reference proteome</keyword>
<comment type="caution">
    <text evidence="1">The sequence shown here is derived from an EMBL/GenBank/DDBJ whole genome shotgun (WGS) entry which is preliminary data.</text>
</comment>
<evidence type="ECO:0008006" key="3">
    <source>
        <dbReference type="Google" id="ProtNLM"/>
    </source>
</evidence>
<organism evidence="1 2">
    <name type="scientific">Mediterraneibacter hominis</name>
    <dbReference type="NCBI Taxonomy" id="2763054"/>
    <lineage>
        <taxon>Bacteria</taxon>
        <taxon>Bacillati</taxon>
        <taxon>Bacillota</taxon>
        <taxon>Clostridia</taxon>
        <taxon>Lachnospirales</taxon>
        <taxon>Lachnospiraceae</taxon>
        <taxon>Mediterraneibacter</taxon>
    </lineage>
</organism>
<dbReference type="AlphaFoldDB" id="A0A923LG73"/>
<protein>
    <recommendedName>
        <fullName evidence="3">DUF262 domain-containing protein</fullName>
    </recommendedName>
</protein>
<dbReference type="RefSeq" id="WP_186874781.1">
    <property type="nucleotide sequence ID" value="NZ_JACOPF010000001.1"/>
</dbReference>
<accession>A0A923LG73</accession>
<evidence type="ECO:0000313" key="2">
    <source>
        <dbReference type="Proteomes" id="UP000652477"/>
    </source>
</evidence>
<proteinExistence type="predicted"/>
<dbReference type="Proteomes" id="UP000652477">
    <property type="component" value="Unassembled WGS sequence"/>
</dbReference>
<evidence type="ECO:0000313" key="1">
    <source>
        <dbReference type="EMBL" id="MBC5688147.1"/>
    </source>
</evidence>
<sequence>MDIKVKEINVPVSAYLADVKGGDISENQDVQRKFCADNSFVDGIAVTLLNGGYLPPIVLGEIPYTDGIVQQYIVDGMQRTAAMRIIRYGNHKFSRTMEDAEIEYQEKKRDEHGKVMKQEDGSIEWERKIFKLSGKTFDELPNELKKRFDMFQVRIVIHPNCAMKEISKLVR</sequence>
<name>A0A923LG73_9FIRM</name>
<dbReference type="EMBL" id="JACOPF010000001">
    <property type="protein sequence ID" value="MBC5688147.1"/>
    <property type="molecule type" value="Genomic_DNA"/>
</dbReference>